<accession>A0A4C1ZFP2</accession>
<evidence type="ECO:0000313" key="2">
    <source>
        <dbReference type="Proteomes" id="UP000299102"/>
    </source>
</evidence>
<proteinExistence type="predicted"/>
<reference evidence="1 2" key="1">
    <citation type="journal article" date="2019" name="Commun. Biol.">
        <title>The bagworm genome reveals a unique fibroin gene that provides high tensile strength.</title>
        <authorList>
            <person name="Kono N."/>
            <person name="Nakamura H."/>
            <person name="Ohtoshi R."/>
            <person name="Tomita M."/>
            <person name="Numata K."/>
            <person name="Arakawa K."/>
        </authorList>
    </citation>
    <scope>NUCLEOTIDE SEQUENCE [LARGE SCALE GENOMIC DNA]</scope>
</reference>
<organism evidence="1 2">
    <name type="scientific">Eumeta variegata</name>
    <name type="common">Bagworm moth</name>
    <name type="synonym">Eumeta japonica</name>
    <dbReference type="NCBI Taxonomy" id="151549"/>
    <lineage>
        <taxon>Eukaryota</taxon>
        <taxon>Metazoa</taxon>
        <taxon>Ecdysozoa</taxon>
        <taxon>Arthropoda</taxon>
        <taxon>Hexapoda</taxon>
        <taxon>Insecta</taxon>
        <taxon>Pterygota</taxon>
        <taxon>Neoptera</taxon>
        <taxon>Endopterygota</taxon>
        <taxon>Lepidoptera</taxon>
        <taxon>Glossata</taxon>
        <taxon>Ditrysia</taxon>
        <taxon>Tineoidea</taxon>
        <taxon>Psychidae</taxon>
        <taxon>Oiketicinae</taxon>
        <taxon>Eumeta</taxon>
    </lineage>
</organism>
<comment type="caution">
    <text evidence="1">The sequence shown here is derived from an EMBL/GenBank/DDBJ whole genome shotgun (WGS) entry which is preliminary data.</text>
</comment>
<sequence>MKDGTIGFAYKARRPFDSAIVYRPIVFLEEIGKLLGRIIAARLVLHLETMGPNLAKTHYCPWENYVQPWRLECIVSTFIYKRAVVDDSLQNPIVDRHPDSENSRFSAKVAEGDGNQHNKVLSDDFIRGGMRYCWITTLGFRDESPSFHVQMARGGAQAGMATDAEGDRSKTF</sequence>
<evidence type="ECO:0000313" key="1">
    <source>
        <dbReference type="EMBL" id="GBP85914.1"/>
    </source>
</evidence>
<protein>
    <submittedName>
        <fullName evidence="1">Uncharacterized protein</fullName>
    </submittedName>
</protein>
<dbReference type="AlphaFoldDB" id="A0A4C1ZFP2"/>
<dbReference type="OrthoDB" id="415822at2759"/>
<dbReference type="EMBL" id="BGZK01001768">
    <property type="protein sequence ID" value="GBP85914.1"/>
    <property type="molecule type" value="Genomic_DNA"/>
</dbReference>
<dbReference type="Proteomes" id="UP000299102">
    <property type="component" value="Unassembled WGS sequence"/>
</dbReference>
<gene>
    <name evidence="1" type="ORF">EVAR_83527_1</name>
</gene>
<keyword evidence="2" id="KW-1185">Reference proteome</keyword>
<name>A0A4C1ZFP2_EUMVA</name>